<evidence type="ECO:0000259" key="6">
    <source>
        <dbReference type="Pfam" id="PF04116"/>
    </source>
</evidence>
<feature type="transmembrane region" description="Helical" evidence="5">
    <location>
        <begin position="49"/>
        <end position="72"/>
    </location>
</feature>
<feature type="transmembrane region" description="Helical" evidence="5">
    <location>
        <begin position="137"/>
        <end position="155"/>
    </location>
</feature>
<sequence length="206" mass="24185">MDLITSSKLILGTFSASTLTTVGICYYFKVPFFNPTHNTYQFRQSLRNIIPSVLSVLTQAILLNSFLVGTFIENKPHTLYQNIDNILRYSVIAEFIYYIYHRTMHTKQYYKAIHSMHHENVEVYPFDTFYMTKVDSLFLISSLGAPILILHMNYFENVMALYIYITAAYLEHSNFFLMHHAKHHKLMFCNFCILNPVFDLLVGTYK</sequence>
<evidence type="ECO:0000256" key="1">
    <source>
        <dbReference type="ARBA" id="ARBA00004370"/>
    </source>
</evidence>
<dbReference type="EMBL" id="MN740443">
    <property type="protein sequence ID" value="QHU26629.1"/>
    <property type="molecule type" value="Genomic_DNA"/>
</dbReference>
<proteinExistence type="predicted"/>
<dbReference type="GO" id="GO:0005506">
    <property type="term" value="F:iron ion binding"/>
    <property type="evidence" value="ECO:0007669"/>
    <property type="project" value="InterPro"/>
</dbReference>
<keyword evidence="4 5" id="KW-0472">Membrane</keyword>
<evidence type="ECO:0000256" key="2">
    <source>
        <dbReference type="ARBA" id="ARBA00022692"/>
    </source>
</evidence>
<organism evidence="7">
    <name type="scientific">viral metagenome</name>
    <dbReference type="NCBI Taxonomy" id="1070528"/>
    <lineage>
        <taxon>unclassified sequences</taxon>
        <taxon>metagenomes</taxon>
        <taxon>organismal metagenomes</taxon>
    </lineage>
</organism>
<dbReference type="InterPro" id="IPR006694">
    <property type="entry name" value="Fatty_acid_hydroxylase"/>
</dbReference>
<comment type="subcellular location">
    <subcellularLocation>
        <location evidence="1">Membrane</location>
    </subcellularLocation>
</comment>
<evidence type="ECO:0000256" key="4">
    <source>
        <dbReference type="ARBA" id="ARBA00023136"/>
    </source>
</evidence>
<dbReference type="GO" id="GO:0016020">
    <property type="term" value="C:membrane"/>
    <property type="evidence" value="ECO:0007669"/>
    <property type="project" value="UniProtKB-SubCell"/>
</dbReference>
<accession>A0A6C0L6R7</accession>
<feature type="transmembrane region" description="Helical" evidence="5">
    <location>
        <begin position="161"/>
        <end position="178"/>
    </location>
</feature>
<evidence type="ECO:0000256" key="5">
    <source>
        <dbReference type="SAM" id="Phobius"/>
    </source>
</evidence>
<protein>
    <recommendedName>
        <fullName evidence="6">Fatty acid hydroxylase domain-containing protein</fullName>
    </recommendedName>
</protein>
<dbReference type="InterPro" id="IPR050307">
    <property type="entry name" value="Sterol_Desaturase_Related"/>
</dbReference>
<dbReference type="GO" id="GO:0008610">
    <property type="term" value="P:lipid biosynthetic process"/>
    <property type="evidence" value="ECO:0007669"/>
    <property type="project" value="InterPro"/>
</dbReference>
<keyword evidence="2 5" id="KW-0812">Transmembrane</keyword>
<evidence type="ECO:0000313" key="7">
    <source>
        <dbReference type="EMBL" id="QHU26629.1"/>
    </source>
</evidence>
<feature type="transmembrane region" description="Helical" evidence="5">
    <location>
        <begin position="9"/>
        <end position="29"/>
    </location>
</feature>
<dbReference type="GO" id="GO:0016491">
    <property type="term" value="F:oxidoreductase activity"/>
    <property type="evidence" value="ECO:0007669"/>
    <property type="project" value="InterPro"/>
</dbReference>
<evidence type="ECO:0000256" key="3">
    <source>
        <dbReference type="ARBA" id="ARBA00022989"/>
    </source>
</evidence>
<reference evidence="7" key="1">
    <citation type="journal article" date="2020" name="Nature">
        <title>Giant virus diversity and host interactions through global metagenomics.</title>
        <authorList>
            <person name="Schulz F."/>
            <person name="Roux S."/>
            <person name="Paez-Espino D."/>
            <person name="Jungbluth S."/>
            <person name="Walsh D.A."/>
            <person name="Denef V.J."/>
            <person name="McMahon K.D."/>
            <person name="Konstantinidis K.T."/>
            <person name="Eloe-Fadrosh E.A."/>
            <person name="Kyrpides N.C."/>
            <person name="Woyke T."/>
        </authorList>
    </citation>
    <scope>NUCLEOTIDE SEQUENCE</scope>
    <source>
        <strain evidence="7">GVMAG-M-3300027759-42</strain>
    </source>
</reference>
<feature type="domain" description="Fatty acid hydroxylase" evidence="6">
    <location>
        <begin position="89"/>
        <end position="204"/>
    </location>
</feature>
<dbReference type="PANTHER" id="PTHR11863">
    <property type="entry name" value="STEROL DESATURASE"/>
    <property type="match status" value="1"/>
</dbReference>
<name>A0A6C0L6R7_9ZZZZ</name>
<keyword evidence="3 5" id="KW-1133">Transmembrane helix</keyword>
<dbReference type="AlphaFoldDB" id="A0A6C0L6R7"/>
<dbReference type="Pfam" id="PF04116">
    <property type="entry name" value="FA_hydroxylase"/>
    <property type="match status" value="1"/>
</dbReference>